<reference evidence="5" key="2">
    <citation type="submission" date="2019-09" db="UniProtKB">
        <authorList>
            <consortium name="WormBaseParasite"/>
        </authorList>
    </citation>
    <scope>IDENTIFICATION</scope>
</reference>
<gene>
    <name evidence="3" type="ORF">HPBE_LOCUS26953</name>
</gene>
<keyword evidence="1" id="KW-0727">SH2 domain</keyword>
<name>A0A183GW84_HELPZ</name>
<protein>
    <submittedName>
        <fullName evidence="5">SH2 domain-containing protein</fullName>
    </submittedName>
</protein>
<keyword evidence="4" id="KW-1185">Reference proteome</keyword>
<dbReference type="WBParaSite" id="HPBE_0002695401-mRNA-1">
    <property type="protein sequence ID" value="HPBE_0002695401-mRNA-1"/>
    <property type="gene ID" value="HPBE_0002695401"/>
</dbReference>
<accession>A0A183GW84</accession>
<feature type="domain" description="SH2" evidence="2">
    <location>
        <begin position="72"/>
        <end position="149"/>
    </location>
</feature>
<dbReference type="EMBL" id="UZAH01041384">
    <property type="protein sequence ID" value="VDP60158.1"/>
    <property type="molecule type" value="Genomic_DNA"/>
</dbReference>
<sequence length="149" mass="16915">MEQIKTLKDLRTREIAEQKAAEALGLASTRTYEADSLELTYGGFGKRNKKDAVIKMDRDFEMSLANLEKEEWYHGCLPYEDIVGLLKADGDFLVRGLDAQGDRNAMACVTVKYKGKVMDFPVHYVHHKHSHMYTIDGQNKQATIMGIVM</sequence>
<evidence type="ECO:0000256" key="1">
    <source>
        <dbReference type="PROSITE-ProRule" id="PRU00191"/>
    </source>
</evidence>
<organism evidence="4 5">
    <name type="scientific">Heligmosomoides polygyrus</name>
    <name type="common">Parasitic roundworm</name>
    <dbReference type="NCBI Taxonomy" id="6339"/>
    <lineage>
        <taxon>Eukaryota</taxon>
        <taxon>Metazoa</taxon>
        <taxon>Ecdysozoa</taxon>
        <taxon>Nematoda</taxon>
        <taxon>Chromadorea</taxon>
        <taxon>Rhabditida</taxon>
        <taxon>Rhabditina</taxon>
        <taxon>Rhabditomorpha</taxon>
        <taxon>Strongyloidea</taxon>
        <taxon>Heligmosomidae</taxon>
        <taxon>Heligmosomoides</taxon>
    </lineage>
</organism>
<evidence type="ECO:0000313" key="4">
    <source>
        <dbReference type="Proteomes" id="UP000050761"/>
    </source>
</evidence>
<dbReference type="SUPFAM" id="SSF55550">
    <property type="entry name" value="SH2 domain"/>
    <property type="match status" value="1"/>
</dbReference>
<dbReference type="Gene3D" id="3.30.505.10">
    <property type="entry name" value="SH2 domain"/>
    <property type="match status" value="1"/>
</dbReference>
<evidence type="ECO:0000313" key="3">
    <source>
        <dbReference type="EMBL" id="VDP60158.1"/>
    </source>
</evidence>
<reference evidence="3 4" key="1">
    <citation type="submission" date="2018-11" db="EMBL/GenBank/DDBJ databases">
        <authorList>
            <consortium name="Pathogen Informatics"/>
        </authorList>
    </citation>
    <scope>NUCLEOTIDE SEQUENCE [LARGE SCALE GENOMIC DNA]</scope>
</reference>
<dbReference type="OrthoDB" id="5868731at2759"/>
<accession>A0A3P8FKJ5</accession>
<proteinExistence type="predicted"/>
<dbReference type="PROSITE" id="PS50001">
    <property type="entry name" value="SH2"/>
    <property type="match status" value="1"/>
</dbReference>
<dbReference type="AlphaFoldDB" id="A0A183GW84"/>
<dbReference type="InterPro" id="IPR000980">
    <property type="entry name" value="SH2"/>
</dbReference>
<evidence type="ECO:0000259" key="2">
    <source>
        <dbReference type="PROSITE" id="PS50001"/>
    </source>
</evidence>
<dbReference type="Proteomes" id="UP000050761">
    <property type="component" value="Unassembled WGS sequence"/>
</dbReference>
<evidence type="ECO:0000313" key="5">
    <source>
        <dbReference type="WBParaSite" id="HPBE_0002695401-mRNA-1"/>
    </source>
</evidence>
<dbReference type="InterPro" id="IPR036860">
    <property type="entry name" value="SH2_dom_sf"/>
</dbReference>